<feature type="domain" description="Beta-hexosaminidase bacterial type N-terminal" evidence="7">
    <location>
        <begin position="16"/>
        <end position="146"/>
    </location>
</feature>
<dbReference type="InterPro" id="IPR017853">
    <property type="entry name" value="GH"/>
</dbReference>
<protein>
    <recommendedName>
        <fullName evidence="3">beta-N-acetylhexosaminidase</fullName>
        <ecNumber evidence="3">3.2.1.52</ecNumber>
    </recommendedName>
</protein>
<dbReference type="SUPFAM" id="SSF55545">
    <property type="entry name" value="beta-N-acetylhexosaminidase-like domain"/>
    <property type="match status" value="1"/>
</dbReference>
<keyword evidence="4" id="KW-0378">Hydrolase</keyword>
<dbReference type="InterPro" id="IPR015883">
    <property type="entry name" value="Glyco_hydro_20_cat"/>
</dbReference>
<evidence type="ECO:0000256" key="1">
    <source>
        <dbReference type="ARBA" id="ARBA00001231"/>
    </source>
</evidence>
<dbReference type="SUPFAM" id="SSF51445">
    <property type="entry name" value="(Trans)glycosidases"/>
    <property type="match status" value="1"/>
</dbReference>
<evidence type="ECO:0000256" key="4">
    <source>
        <dbReference type="ARBA" id="ARBA00022801"/>
    </source>
</evidence>
<evidence type="ECO:0000313" key="9">
    <source>
        <dbReference type="Proteomes" id="UP001500403"/>
    </source>
</evidence>
<comment type="caution">
    <text evidence="8">The sequence shown here is derived from an EMBL/GenBank/DDBJ whole genome shotgun (WGS) entry which is preliminary data.</text>
</comment>
<dbReference type="EC" id="3.2.1.52" evidence="3"/>
<dbReference type="Gene3D" id="3.30.379.10">
    <property type="entry name" value="Chitobiase/beta-hexosaminidase domain 2-like"/>
    <property type="match status" value="1"/>
</dbReference>
<gene>
    <name evidence="8" type="ORF">GCM10010446_65600</name>
</gene>
<dbReference type="InterPro" id="IPR025705">
    <property type="entry name" value="Beta_hexosaminidase_sua/sub"/>
</dbReference>
<feature type="domain" description="Glycoside hydrolase family 20 catalytic" evidence="6">
    <location>
        <begin position="149"/>
        <end position="502"/>
    </location>
</feature>
<accession>A0ABP6K4L5</accession>
<name>A0ABP6K4L5_9ACTN</name>
<dbReference type="PRINTS" id="PR00738">
    <property type="entry name" value="GLHYDRLASE20"/>
</dbReference>
<evidence type="ECO:0000256" key="3">
    <source>
        <dbReference type="ARBA" id="ARBA00012663"/>
    </source>
</evidence>
<evidence type="ECO:0000256" key="2">
    <source>
        <dbReference type="ARBA" id="ARBA00006285"/>
    </source>
</evidence>
<proteinExistence type="inferred from homology"/>
<dbReference type="PANTHER" id="PTHR22600:SF57">
    <property type="entry name" value="BETA-N-ACETYLHEXOSAMINIDASE"/>
    <property type="match status" value="1"/>
</dbReference>
<dbReference type="Pfam" id="PF02838">
    <property type="entry name" value="Glyco_hydro_20b"/>
    <property type="match status" value="1"/>
</dbReference>
<dbReference type="Proteomes" id="UP001500403">
    <property type="component" value="Unassembled WGS sequence"/>
</dbReference>
<dbReference type="EMBL" id="BAAAUD010000105">
    <property type="protein sequence ID" value="GAA2971824.1"/>
    <property type="molecule type" value="Genomic_DNA"/>
</dbReference>
<dbReference type="InterPro" id="IPR029018">
    <property type="entry name" value="Hex-like_dom2"/>
</dbReference>
<keyword evidence="5" id="KW-0326">Glycosidase</keyword>
<dbReference type="InterPro" id="IPR015882">
    <property type="entry name" value="HEX_bac_N"/>
</dbReference>
<evidence type="ECO:0000259" key="6">
    <source>
        <dbReference type="Pfam" id="PF00728"/>
    </source>
</evidence>
<reference evidence="9" key="1">
    <citation type="journal article" date="2019" name="Int. J. Syst. Evol. Microbiol.">
        <title>The Global Catalogue of Microorganisms (GCM) 10K type strain sequencing project: providing services to taxonomists for standard genome sequencing and annotation.</title>
        <authorList>
            <consortium name="The Broad Institute Genomics Platform"/>
            <consortium name="The Broad Institute Genome Sequencing Center for Infectious Disease"/>
            <person name="Wu L."/>
            <person name="Ma J."/>
        </authorList>
    </citation>
    <scope>NUCLEOTIDE SEQUENCE [LARGE SCALE GENOMIC DNA]</scope>
    <source>
        <strain evidence="9">JCM 9088</strain>
    </source>
</reference>
<comment type="similarity">
    <text evidence="2">Belongs to the glycosyl hydrolase 20 family.</text>
</comment>
<evidence type="ECO:0000259" key="7">
    <source>
        <dbReference type="Pfam" id="PF02838"/>
    </source>
</evidence>
<organism evidence="8 9">
    <name type="scientific">Streptomyces enissocaesilis</name>
    <dbReference type="NCBI Taxonomy" id="332589"/>
    <lineage>
        <taxon>Bacteria</taxon>
        <taxon>Bacillati</taxon>
        <taxon>Actinomycetota</taxon>
        <taxon>Actinomycetes</taxon>
        <taxon>Kitasatosporales</taxon>
        <taxon>Streptomycetaceae</taxon>
        <taxon>Streptomyces</taxon>
        <taxon>Streptomyces rochei group</taxon>
    </lineage>
</organism>
<dbReference type="RefSeq" id="WP_344500432.1">
    <property type="nucleotide sequence ID" value="NZ_BAAAUD010000105.1"/>
</dbReference>
<dbReference type="PANTHER" id="PTHR22600">
    <property type="entry name" value="BETA-HEXOSAMINIDASE"/>
    <property type="match status" value="1"/>
</dbReference>
<evidence type="ECO:0000256" key="5">
    <source>
        <dbReference type="ARBA" id="ARBA00023295"/>
    </source>
</evidence>
<sequence>MNAVIPYASAGPTPRADDGALHATGPWRVTAADPVLEQLTETLRTLLSPHLPGLLLPAGSDGSGSHTLTLALDDEPSAPARATVGVAPDGGAHPADEAYRLRVTADGIQCLARTAEGVFRAATSALQLIATAGEHGELPFQELTDAPRYAWRGLMLDPARSFLTPDELRRLIDLAALYKLNVLHLHLTDNEGWRIELPGIPRLTATVTDGPAREFYTVDEFRSLQEYAARRFVTVVPEIDLPGHSGTLREALPGLAEAPAPAGLGERFPFIPPLDLTDEATHAAVTRLLAEVCELTTGPFVHIGGDEAFGATAESFAASVHELRAIVREFGKRPVGWQESSRAGVEPRDIVQHWVDVAMMDLPDTEEELTGRPELVAAGRTLDFIKALKKFFAPTDHDLERVVEAGGRVLLSPQSHLYLDRPYAAEFAPPEQTEAAGRLGFGNYRPLGVQHAAAWDPTAYAIPDACVGGVEATVFAEQFKGFDDVTVLLLPRLASVAEAAWCGRAPQWPEYRERLAHHGRLWNQRDLAYFASTEVPWSE</sequence>
<comment type="catalytic activity">
    <reaction evidence="1">
        <text>Hydrolysis of terminal non-reducing N-acetyl-D-hexosamine residues in N-acetyl-beta-D-hexosaminides.</text>
        <dbReference type="EC" id="3.2.1.52"/>
    </reaction>
</comment>
<keyword evidence="9" id="KW-1185">Reference proteome</keyword>
<evidence type="ECO:0000313" key="8">
    <source>
        <dbReference type="EMBL" id="GAA2971824.1"/>
    </source>
</evidence>
<dbReference type="Gene3D" id="3.20.20.80">
    <property type="entry name" value="Glycosidases"/>
    <property type="match status" value="1"/>
</dbReference>
<dbReference type="Pfam" id="PF00728">
    <property type="entry name" value="Glyco_hydro_20"/>
    <property type="match status" value="1"/>
</dbReference>